<dbReference type="GO" id="GO:0008409">
    <property type="term" value="F:5'-3' exonuclease activity"/>
    <property type="evidence" value="ECO:0007669"/>
    <property type="project" value="InterPro"/>
</dbReference>
<dbReference type="GO" id="GO:0003676">
    <property type="term" value="F:nucleic acid binding"/>
    <property type="evidence" value="ECO:0007669"/>
    <property type="project" value="InterPro"/>
</dbReference>
<evidence type="ECO:0000256" key="1">
    <source>
        <dbReference type="ARBA" id="ARBA00005915"/>
    </source>
</evidence>
<dbReference type="InterPro" id="IPR001667">
    <property type="entry name" value="DDH_dom"/>
</dbReference>
<evidence type="ECO:0000313" key="9">
    <source>
        <dbReference type="EMBL" id="OGG45850.1"/>
    </source>
</evidence>
<dbReference type="NCBIfam" id="TIGR00644">
    <property type="entry name" value="recJ"/>
    <property type="match status" value="1"/>
</dbReference>
<dbReference type="PANTHER" id="PTHR30255">
    <property type="entry name" value="SINGLE-STRANDED-DNA-SPECIFIC EXONUCLEASE RECJ"/>
    <property type="match status" value="1"/>
</dbReference>
<dbReference type="SUPFAM" id="SSF64182">
    <property type="entry name" value="DHH phosphoesterases"/>
    <property type="match status" value="1"/>
</dbReference>
<dbReference type="Pfam" id="PF01368">
    <property type="entry name" value="DHH"/>
    <property type="match status" value="1"/>
</dbReference>
<evidence type="ECO:0000259" key="7">
    <source>
        <dbReference type="Pfam" id="PF02272"/>
    </source>
</evidence>
<evidence type="ECO:0000256" key="3">
    <source>
        <dbReference type="ARBA" id="ARBA00022722"/>
    </source>
</evidence>
<dbReference type="GO" id="GO:0006281">
    <property type="term" value="P:DNA repair"/>
    <property type="evidence" value="ECO:0007669"/>
    <property type="project" value="InterPro"/>
</dbReference>
<name>A0A1F6C9S9_HANXR</name>
<dbReference type="GO" id="GO:0006310">
    <property type="term" value="P:DNA recombination"/>
    <property type="evidence" value="ECO:0007669"/>
    <property type="project" value="InterPro"/>
</dbReference>
<evidence type="ECO:0000313" key="10">
    <source>
        <dbReference type="Proteomes" id="UP000178606"/>
    </source>
</evidence>
<comment type="caution">
    <text evidence="9">The sequence shown here is derived from an EMBL/GenBank/DDBJ whole genome shotgun (WGS) entry which is preliminary data.</text>
</comment>
<organism evidence="9 10">
    <name type="scientific">Handelsmanbacteria sp. (strain RIFCSPLOWO2_12_FULL_64_10)</name>
    <dbReference type="NCBI Taxonomy" id="1817868"/>
    <lineage>
        <taxon>Bacteria</taxon>
        <taxon>Candidatus Handelsmaniibacteriota</taxon>
    </lineage>
</organism>
<keyword evidence="3" id="KW-0540">Nuclease</keyword>
<dbReference type="InterPro" id="IPR003156">
    <property type="entry name" value="DHHA1_dom"/>
</dbReference>
<dbReference type="EMBL" id="MFKF01000363">
    <property type="protein sequence ID" value="OGG45850.1"/>
    <property type="molecule type" value="Genomic_DNA"/>
</dbReference>
<evidence type="ECO:0000259" key="6">
    <source>
        <dbReference type="Pfam" id="PF01368"/>
    </source>
</evidence>
<keyword evidence="5 9" id="KW-0269">Exonuclease</keyword>
<dbReference type="Pfam" id="PF02272">
    <property type="entry name" value="DHHA1"/>
    <property type="match status" value="1"/>
</dbReference>
<feature type="domain" description="DHHA1" evidence="7">
    <location>
        <begin position="361"/>
        <end position="452"/>
    </location>
</feature>
<proteinExistence type="inferred from homology"/>
<protein>
    <recommendedName>
        <fullName evidence="2">Single-stranded-DNA-specific exonuclease RecJ</fullName>
    </recommendedName>
</protein>
<dbReference type="InterPro" id="IPR051673">
    <property type="entry name" value="SSDNA_exonuclease_RecJ"/>
</dbReference>
<dbReference type="InterPro" id="IPR038763">
    <property type="entry name" value="DHH_sf"/>
</dbReference>
<dbReference type="AlphaFoldDB" id="A0A1F6C9S9"/>
<reference evidence="9 10" key="1">
    <citation type="journal article" date="2016" name="Nat. Commun.">
        <title>Thousands of microbial genomes shed light on interconnected biogeochemical processes in an aquifer system.</title>
        <authorList>
            <person name="Anantharaman K."/>
            <person name="Brown C.T."/>
            <person name="Hug L.A."/>
            <person name="Sharon I."/>
            <person name="Castelle C.J."/>
            <person name="Probst A.J."/>
            <person name="Thomas B.C."/>
            <person name="Singh A."/>
            <person name="Wilkins M.J."/>
            <person name="Karaoz U."/>
            <person name="Brodie E.L."/>
            <person name="Williams K.H."/>
            <person name="Hubbard S.S."/>
            <person name="Banfield J.F."/>
        </authorList>
    </citation>
    <scope>NUCLEOTIDE SEQUENCE [LARGE SCALE GENOMIC DNA]</scope>
    <source>
        <strain evidence="10">RIFCSPLOWO2_12_FULL_64_10</strain>
    </source>
</reference>
<accession>A0A1F6C9S9</accession>
<keyword evidence="4" id="KW-0378">Hydrolase</keyword>
<comment type="similarity">
    <text evidence="1">Belongs to the RecJ family.</text>
</comment>
<dbReference type="InterPro" id="IPR004610">
    <property type="entry name" value="RecJ"/>
</dbReference>
<dbReference type="PANTHER" id="PTHR30255:SF2">
    <property type="entry name" value="SINGLE-STRANDED-DNA-SPECIFIC EXONUCLEASE RECJ"/>
    <property type="match status" value="1"/>
</dbReference>
<sequence>MEARAAPGRKVEPRWVLMGKPDSGVLERVKRELSVPTVVARILINRGVSDGASARRFLRPALDQLFDPFLLTDMQLAVDRIRRAIQAGERIMVYGDYDVDGVTGTSVALRALRRLGADVSFYIPHRIEEGYGISQAGVDEALRRQVGLLISVDCGITANREVEYARELGIDVIVTDHHQPGALPRAVAVVNPKREDCPYPFKELPGVALAFKLADALFRSEGRDAGLLHEDLDLVALGCAADIVPLVDENRVLVKHGLERMLDTRNVGLRALIESVGLGGKPIGTGQVVFMLAPRINAVGRMGSATEAVEMLTTDDLGAARQIAERLEVQNRLRREADDRTLSEALDMVEKEVDLDRDRAVVLASEGWHPGVIGIVASRIVEKVYLPTVLIALDGPRGKGSARSIPGFDLYRALSACQGHLAAFGGHKYAAGLTIERDRIEGFKSAFQQAVKATLSPEDLTPQIVVDEEVSLGQIDDRLVNILRDFAPFGPQNMRPTLASRGVEVVGSPSTVGRNHIRFKARQDGRILDCIGFDMGHLLYRLTPGEPNLDIAYVIEENEWRGKKIVQLRVKDLR</sequence>
<evidence type="ECO:0000256" key="4">
    <source>
        <dbReference type="ARBA" id="ARBA00022801"/>
    </source>
</evidence>
<gene>
    <name evidence="9" type="ORF">A3F84_16020</name>
</gene>
<dbReference type="Proteomes" id="UP000178606">
    <property type="component" value="Unassembled WGS sequence"/>
</dbReference>
<feature type="domain" description="DDH" evidence="6">
    <location>
        <begin position="90"/>
        <end position="238"/>
    </location>
</feature>
<dbReference type="InterPro" id="IPR041122">
    <property type="entry name" value="RecJ_OB"/>
</dbReference>
<evidence type="ECO:0000256" key="2">
    <source>
        <dbReference type="ARBA" id="ARBA00019841"/>
    </source>
</evidence>
<feature type="domain" description="RecJ OB" evidence="8">
    <location>
        <begin position="466"/>
        <end position="572"/>
    </location>
</feature>
<evidence type="ECO:0000256" key="5">
    <source>
        <dbReference type="ARBA" id="ARBA00022839"/>
    </source>
</evidence>
<dbReference type="Gene3D" id="3.10.310.30">
    <property type="match status" value="1"/>
</dbReference>
<dbReference type="Gene3D" id="3.90.1640.30">
    <property type="match status" value="1"/>
</dbReference>
<dbReference type="Pfam" id="PF17768">
    <property type="entry name" value="RecJ_OB"/>
    <property type="match status" value="1"/>
</dbReference>
<evidence type="ECO:0000259" key="8">
    <source>
        <dbReference type="Pfam" id="PF17768"/>
    </source>
</evidence>